<feature type="region of interest" description="Disordered" evidence="1">
    <location>
        <begin position="503"/>
        <end position="597"/>
    </location>
</feature>
<feature type="compositionally biased region" description="Basic and acidic residues" evidence="1">
    <location>
        <begin position="172"/>
        <end position="184"/>
    </location>
</feature>
<feature type="compositionally biased region" description="Basic and acidic residues" evidence="1">
    <location>
        <begin position="92"/>
        <end position="107"/>
    </location>
</feature>
<evidence type="ECO:0000256" key="1">
    <source>
        <dbReference type="SAM" id="MobiDB-lite"/>
    </source>
</evidence>
<feature type="compositionally biased region" description="Basic and acidic residues" evidence="1">
    <location>
        <begin position="447"/>
        <end position="460"/>
    </location>
</feature>
<feature type="region of interest" description="Disordered" evidence="1">
    <location>
        <begin position="438"/>
        <end position="460"/>
    </location>
</feature>
<feature type="compositionally biased region" description="Polar residues" evidence="1">
    <location>
        <begin position="340"/>
        <end position="349"/>
    </location>
</feature>
<dbReference type="EMBL" id="JADGJQ010000050">
    <property type="protein sequence ID" value="KAJ3175561.1"/>
    <property type="molecule type" value="Genomic_DNA"/>
</dbReference>
<feature type="region of interest" description="Disordered" evidence="1">
    <location>
        <begin position="256"/>
        <end position="290"/>
    </location>
</feature>
<proteinExistence type="predicted"/>
<feature type="compositionally biased region" description="Polar residues" evidence="1">
    <location>
        <begin position="186"/>
        <end position="203"/>
    </location>
</feature>
<dbReference type="AlphaFoldDB" id="A0AAD5TLH4"/>
<feature type="region of interest" description="Disordered" evidence="1">
    <location>
        <begin position="340"/>
        <end position="381"/>
    </location>
</feature>
<feature type="compositionally biased region" description="Polar residues" evidence="1">
    <location>
        <begin position="548"/>
        <end position="571"/>
    </location>
</feature>
<evidence type="ECO:0000313" key="2">
    <source>
        <dbReference type="EMBL" id="KAJ3175561.1"/>
    </source>
</evidence>
<name>A0AAD5TLH4_9FUNG</name>
<feature type="compositionally biased region" description="Basic and acidic residues" evidence="1">
    <location>
        <begin position="141"/>
        <end position="164"/>
    </location>
</feature>
<feature type="compositionally biased region" description="Polar residues" evidence="1">
    <location>
        <begin position="38"/>
        <end position="67"/>
    </location>
</feature>
<evidence type="ECO:0000313" key="3">
    <source>
        <dbReference type="Proteomes" id="UP001212152"/>
    </source>
</evidence>
<feature type="region of interest" description="Disordered" evidence="1">
    <location>
        <begin position="397"/>
        <end position="426"/>
    </location>
</feature>
<keyword evidence="3" id="KW-1185">Reference proteome</keyword>
<feature type="compositionally biased region" description="Polar residues" evidence="1">
    <location>
        <begin position="272"/>
        <end position="284"/>
    </location>
</feature>
<comment type="caution">
    <text evidence="2">The sequence shown here is derived from an EMBL/GenBank/DDBJ whole genome shotgun (WGS) entry which is preliminary data.</text>
</comment>
<reference evidence="2" key="1">
    <citation type="submission" date="2020-05" db="EMBL/GenBank/DDBJ databases">
        <title>Phylogenomic resolution of chytrid fungi.</title>
        <authorList>
            <person name="Stajich J.E."/>
            <person name="Amses K."/>
            <person name="Simmons R."/>
            <person name="Seto K."/>
            <person name="Myers J."/>
            <person name="Bonds A."/>
            <person name="Quandt C.A."/>
            <person name="Barry K."/>
            <person name="Liu P."/>
            <person name="Grigoriev I."/>
            <person name="Longcore J.E."/>
            <person name="James T.Y."/>
        </authorList>
    </citation>
    <scope>NUCLEOTIDE SEQUENCE</scope>
    <source>
        <strain evidence="2">JEL0379</strain>
    </source>
</reference>
<sequence>MSPDPPDIKRYSQAFLLALGKSPLIQKPEGLISVAELMSSTSEPRTNTRSAHTTDSSAAKSAPQSATRFGDKELVFGPPRMNFASAQATSRLPEDSSDTRRYSKSPDDPQTSRLPHLERRQPNPRQREPNPRVATVGTDENGPRAEKKPLGRDAERPAGPERVHSASSASRVRTEGGSWRDRSEGASAQNRPTPVKSTPSDTWPANGAANRRGGRDNNPEWMTADAEKIVFTGVTAEDEQAGSNPGDDDIQRFKAQMRRRERAEGKPPVANIFSNHVTPQSTPTPAVPSPAVQQEADSVESFFDMNFDVHRAPTNSLFENPVKDSKPSSEKSRFARFWSENTASQSQPVGSAPGFAANYMEGHGPTRPQHHNSNGSAVPDTMHRIGISDLFNSAARANGHQDGRDFPMSRGNGLPPTQGSEQKRFPPMLSEDDILSAYNKPRVSSASERRGQADPSEEDRAGINRVMEKLAVFGIQPQPNGDAPGYPPMNPHLNAGIMHPQQRDHAPYMPGPPPPHSLPPQHYQQYEKEQQQQQMPRGSVGGSGGSFVPQSLYSNNVNMGMSDDPSSQLTAMIQAASKAKQSQQFGSPNGDPNLRFKQPMPLGMMGGGGGPYHDAGMPPPQHRILEHMGLNGGPPPPGGPPFLGGPPRPHINGHPHHLPPPHFFPNGPTPPGVPFLPPPHMLPPNFQPRPPPHPGMFPGHGFAPMAPPPYPVFMNQQGVPIGMRPPPSAERPT</sequence>
<dbReference type="Proteomes" id="UP001212152">
    <property type="component" value="Unassembled WGS sequence"/>
</dbReference>
<accession>A0AAD5TLH4</accession>
<feature type="compositionally biased region" description="Low complexity" evidence="1">
    <location>
        <begin position="574"/>
        <end position="584"/>
    </location>
</feature>
<gene>
    <name evidence="2" type="ORF">HDU87_006058</name>
</gene>
<feature type="compositionally biased region" description="Pro residues" evidence="1">
    <location>
        <begin position="509"/>
        <end position="518"/>
    </location>
</feature>
<protein>
    <submittedName>
        <fullName evidence="2">Uncharacterized protein</fullName>
    </submittedName>
</protein>
<feature type="region of interest" description="Disordered" evidence="1">
    <location>
        <begin position="36"/>
        <end position="225"/>
    </location>
</feature>
<feature type="compositionally biased region" description="Basic and acidic residues" evidence="1">
    <location>
        <begin position="115"/>
        <end position="130"/>
    </location>
</feature>
<organism evidence="2 3">
    <name type="scientific">Geranomyces variabilis</name>
    <dbReference type="NCBI Taxonomy" id="109894"/>
    <lineage>
        <taxon>Eukaryota</taxon>
        <taxon>Fungi</taxon>
        <taxon>Fungi incertae sedis</taxon>
        <taxon>Chytridiomycota</taxon>
        <taxon>Chytridiomycota incertae sedis</taxon>
        <taxon>Chytridiomycetes</taxon>
        <taxon>Spizellomycetales</taxon>
        <taxon>Powellomycetaceae</taxon>
        <taxon>Geranomyces</taxon>
    </lineage>
</organism>